<evidence type="ECO:0000256" key="3">
    <source>
        <dbReference type="ARBA" id="ARBA00017574"/>
    </source>
</evidence>
<evidence type="ECO:0000256" key="2">
    <source>
        <dbReference type="ARBA" id="ARBA00008675"/>
    </source>
</evidence>
<evidence type="ECO:0000256" key="1">
    <source>
        <dbReference type="ARBA" id="ARBA00004496"/>
    </source>
</evidence>
<feature type="region of interest" description="Disordered" evidence="14">
    <location>
        <begin position="458"/>
        <end position="479"/>
    </location>
</feature>
<reference evidence="16 17" key="1">
    <citation type="submission" date="2023-07" db="EMBL/GenBank/DDBJ databases">
        <title>Genomic Encyclopedia of Type Strains, Phase IV (KMG-IV): sequencing the most valuable type-strain genomes for metagenomic binning, comparative biology and taxonomic classification.</title>
        <authorList>
            <person name="Goeker M."/>
        </authorList>
    </citation>
    <scope>NUCLEOTIDE SEQUENCE [LARGE SCALE GENOMIC DNA]</scope>
    <source>
        <strain evidence="16 17">DSM 19922</strain>
    </source>
</reference>
<dbReference type="RefSeq" id="WP_246512948.1">
    <property type="nucleotide sequence ID" value="NZ_JAGINO010000005.1"/>
</dbReference>
<dbReference type="NCBIfam" id="TIGR03346">
    <property type="entry name" value="chaperone_ClpB"/>
    <property type="match status" value="1"/>
</dbReference>
<dbReference type="InterPro" id="IPR003959">
    <property type="entry name" value="ATPase_AAA_core"/>
</dbReference>
<dbReference type="SUPFAM" id="SSF81923">
    <property type="entry name" value="Double Clp-N motif"/>
    <property type="match status" value="1"/>
</dbReference>
<evidence type="ECO:0000256" key="11">
    <source>
        <dbReference type="PROSITE-ProRule" id="PRU01251"/>
    </source>
</evidence>
<dbReference type="Proteomes" id="UP001244552">
    <property type="component" value="Unassembled WGS sequence"/>
</dbReference>
<dbReference type="CDD" id="cd00009">
    <property type="entry name" value="AAA"/>
    <property type="match status" value="1"/>
</dbReference>
<dbReference type="Gene3D" id="1.10.8.60">
    <property type="match status" value="1"/>
</dbReference>
<dbReference type="Pfam" id="PF17871">
    <property type="entry name" value="AAA_lid_9"/>
    <property type="match status" value="1"/>
</dbReference>
<organism evidence="16 17">
    <name type="scientific">Azospirillum picis</name>
    <dbReference type="NCBI Taxonomy" id="488438"/>
    <lineage>
        <taxon>Bacteria</taxon>
        <taxon>Pseudomonadati</taxon>
        <taxon>Pseudomonadota</taxon>
        <taxon>Alphaproteobacteria</taxon>
        <taxon>Rhodospirillales</taxon>
        <taxon>Azospirillaceae</taxon>
        <taxon>Azospirillum</taxon>
    </lineage>
</organism>
<keyword evidence="5 12" id="KW-0547">Nucleotide-binding</keyword>
<sequence>MDFGQFTDRARGVIQAAQIAALAERHQQLLPEHLLKALMEDASGVASRLVRDTGGDPDLLKSATEEQLSRAPVQPGADQGPQPLYMSPALAAVLQGAVSAARTGGDRFVTAERLLESLARQSGPLRALFRRAGIDADALAAAADAQRKDHPADNEAETTAGEALARYTRDLTEEARQGRLDPVIGRDDEIRRTIQVLARRTKNNPVLIGDPGVGKTAVVEGLAQRLASGDVPEGLKDRRVLALDLTALLAGAKFRGEFEERLKSVLAEVQEANGRIILFIDELHTLIGAGRTDGAMDAANMLKPALARGELRCVGATTPDEYRKYIEKDAALARRFQPVTVDEPSADDAVSILRGIKGKYEVHHGVRIADAAVVAAVSLSSRYIGDRRLPDKAIDLVDEAASRLRMAIDSKPEALDAVDRRVAQLKIEREALKAEPDVASQERLHALEGELVEAEARQSSMEEEWRASQSRRTEGRRLKEELDQARTKLERAQRDGDWAKAGELAYGVVPDLEKRLADAESRASTERDEVTAKDIAAVVTRWTGIPVERMLEGERQRLKGMEDKLGERVVGQKEAVRAVAKAVRRARAGLKDPGRPTGSFLFLGPTGVGKTELAKALAQFLFDDETAITRLDMSEYMEKHTVSRMIGSPPGYVGYDDGGSLAERIRRKPYQVVLLDEVEKAHPDVLNVLLQALDDGRLTDGQGRTADFRHAILIMTSNLGAEALSALQDDEDMAGARVEVMDAVRKAFRPEFLNRLDDVLIFRRLGRDQMARIVDIQLARVNERLAEHNVTLVADDAAKRRLGDLGWDPAFGARPLKRAIQGLVEDPIAERLLDEEVDGRTIMALSVVDGRLALDGTVVEEDRAHGFKAPERPPLGFALSAVPSAVPAAVPAGAGREASVH</sequence>
<evidence type="ECO:0000256" key="6">
    <source>
        <dbReference type="ARBA" id="ARBA00022840"/>
    </source>
</evidence>
<dbReference type="InterPro" id="IPR003593">
    <property type="entry name" value="AAA+_ATPase"/>
</dbReference>
<dbReference type="PRINTS" id="PR00300">
    <property type="entry name" value="CLPPROTEASEA"/>
</dbReference>
<keyword evidence="4 11" id="KW-0677">Repeat</keyword>
<dbReference type="Gene3D" id="3.40.50.300">
    <property type="entry name" value="P-loop containing nucleotide triphosphate hydrolases"/>
    <property type="match status" value="3"/>
</dbReference>
<dbReference type="Pfam" id="PF07724">
    <property type="entry name" value="AAA_2"/>
    <property type="match status" value="1"/>
</dbReference>
<proteinExistence type="inferred from homology"/>
<keyword evidence="7" id="KW-0175">Coiled coil</keyword>
<gene>
    <name evidence="13" type="primary">clpB</name>
    <name evidence="16" type="ORF">QO018_001947</name>
</gene>
<feature type="region of interest" description="Disordered" evidence="14">
    <location>
        <begin position="50"/>
        <end position="81"/>
    </location>
</feature>
<evidence type="ECO:0000313" key="17">
    <source>
        <dbReference type="Proteomes" id="UP001244552"/>
    </source>
</evidence>
<dbReference type="Pfam" id="PF10431">
    <property type="entry name" value="ClpB_D2-small"/>
    <property type="match status" value="1"/>
</dbReference>
<dbReference type="SMART" id="SM00382">
    <property type="entry name" value="AAA"/>
    <property type="match status" value="2"/>
</dbReference>
<feature type="compositionally biased region" description="Basic and acidic residues" evidence="14">
    <location>
        <begin position="463"/>
        <end position="479"/>
    </location>
</feature>
<protein>
    <recommendedName>
        <fullName evidence="3 13">Chaperone protein ClpB</fullName>
    </recommendedName>
</protein>
<evidence type="ECO:0000313" key="16">
    <source>
        <dbReference type="EMBL" id="MDQ0533098.1"/>
    </source>
</evidence>
<dbReference type="SUPFAM" id="SSF52540">
    <property type="entry name" value="P-loop containing nucleoside triphosphate hydrolases"/>
    <property type="match status" value="2"/>
</dbReference>
<evidence type="ECO:0000256" key="12">
    <source>
        <dbReference type="RuleBase" id="RU004432"/>
    </source>
</evidence>
<keyword evidence="6 12" id="KW-0067">ATP-binding</keyword>
<dbReference type="InterPro" id="IPR018368">
    <property type="entry name" value="ClpA/B_CS1"/>
</dbReference>
<accession>A0ABU0MI36</accession>
<feature type="domain" description="Clp R" evidence="15">
    <location>
        <begin position="3"/>
        <end position="149"/>
    </location>
</feature>
<evidence type="ECO:0000256" key="8">
    <source>
        <dbReference type="ARBA" id="ARBA00023186"/>
    </source>
</evidence>
<dbReference type="GO" id="GO:0006508">
    <property type="term" value="P:proteolysis"/>
    <property type="evidence" value="ECO:0007669"/>
    <property type="project" value="UniProtKB-KW"/>
</dbReference>
<dbReference type="InterPro" id="IPR036628">
    <property type="entry name" value="Clp_N_dom_sf"/>
</dbReference>
<dbReference type="CDD" id="cd19499">
    <property type="entry name" value="RecA-like_ClpB_Hsp104-like"/>
    <property type="match status" value="1"/>
</dbReference>
<evidence type="ECO:0000256" key="10">
    <source>
        <dbReference type="ARBA" id="ARBA00026057"/>
    </source>
</evidence>
<keyword evidence="16" id="KW-0645">Protease</keyword>
<comment type="subunit">
    <text evidence="13">Homohexamer; The oligomerization is ATP-dependent.</text>
</comment>
<comment type="similarity">
    <text evidence="2 12">Belongs to the ClpA/ClpB family.</text>
</comment>
<dbReference type="GO" id="GO:0005524">
    <property type="term" value="F:ATP binding"/>
    <property type="evidence" value="ECO:0007669"/>
    <property type="project" value="UniProtKB-KW"/>
</dbReference>
<evidence type="ECO:0000256" key="5">
    <source>
        <dbReference type="ARBA" id="ARBA00022741"/>
    </source>
</evidence>
<dbReference type="PROSITE" id="PS00871">
    <property type="entry name" value="CLPAB_2"/>
    <property type="match status" value="1"/>
</dbReference>
<dbReference type="PANTHER" id="PTHR11638">
    <property type="entry name" value="ATP-DEPENDENT CLP PROTEASE"/>
    <property type="match status" value="1"/>
</dbReference>
<evidence type="ECO:0000256" key="13">
    <source>
        <dbReference type="RuleBase" id="RU362034"/>
    </source>
</evidence>
<keyword evidence="13" id="KW-0346">Stress response</keyword>
<evidence type="ECO:0000256" key="9">
    <source>
        <dbReference type="ARBA" id="ARBA00025613"/>
    </source>
</evidence>
<comment type="caution">
    <text evidence="16">The sequence shown here is derived from an EMBL/GenBank/DDBJ whole genome shotgun (WGS) entry which is preliminary data.</text>
</comment>
<dbReference type="PROSITE" id="PS51903">
    <property type="entry name" value="CLP_R"/>
    <property type="match status" value="1"/>
</dbReference>
<dbReference type="PROSITE" id="PS00870">
    <property type="entry name" value="CLPAB_1"/>
    <property type="match status" value="1"/>
</dbReference>
<comment type="function">
    <text evidence="9">Part of a stress-induced multi-chaperone system, it is involved in the recovery of the cell from heat-induced damage, in cooperation with DnaK, DnaJ and GrpE. Acts before DnaK, in the processing of protein aggregates. Protein binding stimulates the ATPase activity; ATP hydrolysis unfolds the denatured protein aggregates, which probably helps expose new hydrophobic binding sites on the surface of ClpB-bound aggregates, contributing to the solubilization and refolding of denatured protein aggregates by DnaK.</text>
</comment>
<dbReference type="SMART" id="SM01086">
    <property type="entry name" value="ClpB_D2-small"/>
    <property type="match status" value="1"/>
</dbReference>
<dbReference type="PANTHER" id="PTHR11638:SF18">
    <property type="entry name" value="HEAT SHOCK PROTEIN 104"/>
    <property type="match status" value="1"/>
</dbReference>
<evidence type="ECO:0000256" key="14">
    <source>
        <dbReference type="SAM" id="MobiDB-lite"/>
    </source>
</evidence>
<keyword evidence="17" id="KW-1185">Reference proteome</keyword>
<evidence type="ECO:0000256" key="7">
    <source>
        <dbReference type="ARBA" id="ARBA00023054"/>
    </source>
</evidence>
<dbReference type="InterPro" id="IPR028299">
    <property type="entry name" value="ClpA/B_CS2"/>
</dbReference>
<dbReference type="InterPro" id="IPR050130">
    <property type="entry name" value="ClpA_ClpB"/>
</dbReference>
<dbReference type="InterPro" id="IPR019489">
    <property type="entry name" value="Clp_ATPase_C"/>
</dbReference>
<comment type="subcellular location">
    <subcellularLocation>
        <location evidence="1 13">Cytoplasm</location>
    </subcellularLocation>
</comment>
<dbReference type="EMBL" id="JAUSVU010000005">
    <property type="protein sequence ID" value="MDQ0533098.1"/>
    <property type="molecule type" value="Genomic_DNA"/>
</dbReference>
<dbReference type="InterPro" id="IPR027417">
    <property type="entry name" value="P-loop_NTPase"/>
</dbReference>
<dbReference type="InterPro" id="IPR041546">
    <property type="entry name" value="ClpA/ClpB_AAA_lid"/>
</dbReference>
<evidence type="ECO:0000256" key="4">
    <source>
        <dbReference type="ARBA" id="ARBA00022737"/>
    </source>
</evidence>
<evidence type="ECO:0000259" key="15">
    <source>
        <dbReference type="PROSITE" id="PS51903"/>
    </source>
</evidence>
<keyword evidence="16" id="KW-0378">Hydrolase</keyword>
<dbReference type="InterPro" id="IPR017730">
    <property type="entry name" value="Chaperonin_ClpB"/>
</dbReference>
<comment type="subunit">
    <text evidence="10">Homohexamer. The oligomerization is ATP-dependent.</text>
</comment>
<dbReference type="InterPro" id="IPR001270">
    <property type="entry name" value="ClpA/B"/>
</dbReference>
<keyword evidence="8 12" id="KW-0143">Chaperone</keyword>
<dbReference type="Pfam" id="PF02861">
    <property type="entry name" value="Clp_N"/>
    <property type="match status" value="1"/>
</dbReference>
<dbReference type="Gene3D" id="1.10.1780.10">
    <property type="entry name" value="Clp, N-terminal domain"/>
    <property type="match status" value="1"/>
</dbReference>
<keyword evidence="13" id="KW-0963">Cytoplasm</keyword>
<dbReference type="Pfam" id="PF00004">
    <property type="entry name" value="AAA"/>
    <property type="match status" value="1"/>
</dbReference>
<dbReference type="InterPro" id="IPR004176">
    <property type="entry name" value="Clp_R_N"/>
</dbReference>
<name>A0ABU0MI36_9PROT</name>
<dbReference type="GO" id="GO:0008233">
    <property type="term" value="F:peptidase activity"/>
    <property type="evidence" value="ECO:0007669"/>
    <property type="project" value="UniProtKB-KW"/>
</dbReference>